<keyword evidence="1" id="KW-0413">Isomerase</keyword>
<evidence type="ECO:0000313" key="1">
    <source>
        <dbReference type="EMBL" id="VEA98944.1"/>
    </source>
</evidence>
<sequence length="174" mass="19044">MIHPIANAPCSWGVDDPKNPNLPAWATVLKEAAQAGYRSIELGPWGYLPTDPASLRATLEQHQLSLVAGTIFDDLVSEAHFPTLVALTHQICRNLSQVAAAEPIPGRPFQPPYLVIIDFGNPERARFAGRGALAPRLNDKDWQRMMEHIIALSTLAWQEYGVRAVIHPHAGGST</sequence>
<name>A0A3S4H1Z2_KLEPN</name>
<organism evidence="1 2">
    <name type="scientific">Klebsiella pneumoniae</name>
    <dbReference type="NCBI Taxonomy" id="573"/>
    <lineage>
        <taxon>Bacteria</taxon>
        <taxon>Pseudomonadati</taxon>
        <taxon>Pseudomonadota</taxon>
        <taxon>Gammaproteobacteria</taxon>
        <taxon>Enterobacterales</taxon>
        <taxon>Enterobacteriaceae</taxon>
        <taxon>Klebsiella/Raoultella group</taxon>
        <taxon>Klebsiella</taxon>
        <taxon>Klebsiella pneumoniae complex</taxon>
    </lineage>
</organism>
<evidence type="ECO:0000313" key="2">
    <source>
        <dbReference type="Proteomes" id="UP000282433"/>
    </source>
</evidence>
<dbReference type="SUPFAM" id="SSF51658">
    <property type="entry name" value="Xylose isomerase-like"/>
    <property type="match status" value="1"/>
</dbReference>
<accession>A0A3S4H1Z2</accession>
<dbReference type="AlphaFoldDB" id="A0A3S4H1Z2"/>
<dbReference type="Proteomes" id="UP000282433">
    <property type="component" value="Chromosome"/>
</dbReference>
<protein>
    <submittedName>
        <fullName evidence="1">Putative epimerase/isomerase</fullName>
    </submittedName>
</protein>
<dbReference type="GO" id="GO:0016853">
    <property type="term" value="F:isomerase activity"/>
    <property type="evidence" value="ECO:0007669"/>
    <property type="project" value="UniProtKB-KW"/>
</dbReference>
<reference evidence="1 2" key="1">
    <citation type="submission" date="2018-12" db="EMBL/GenBank/DDBJ databases">
        <authorList>
            <consortium name="Pathogen Informatics"/>
        </authorList>
    </citation>
    <scope>NUCLEOTIDE SEQUENCE [LARGE SCALE GENOMIC DNA]</scope>
    <source>
        <strain evidence="1 2">NCTC13635</strain>
    </source>
</reference>
<dbReference type="EMBL" id="LR134162">
    <property type="protein sequence ID" value="VEA98944.1"/>
    <property type="molecule type" value="Genomic_DNA"/>
</dbReference>
<dbReference type="InterPro" id="IPR036237">
    <property type="entry name" value="Xyl_isomerase-like_sf"/>
</dbReference>
<proteinExistence type="predicted"/>
<dbReference type="Gene3D" id="3.20.20.150">
    <property type="entry name" value="Divalent-metal-dependent TIM barrel enzymes"/>
    <property type="match status" value="1"/>
</dbReference>
<gene>
    <name evidence="1" type="ORF">NCTC13635_00188</name>
</gene>